<proteinExistence type="predicted"/>
<reference evidence="2" key="1">
    <citation type="submission" date="2019-04" db="EMBL/GenBank/DDBJ databases">
        <title>Sequencing of skin fungus with MAO and IRED activity.</title>
        <authorList>
            <person name="Marsaioli A.J."/>
            <person name="Bonatto J.M.C."/>
            <person name="Reis Junior O."/>
        </authorList>
    </citation>
    <scope>NUCLEOTIDE SEQUENCE</scope>
    <source>
        <strain evidence="2">30M1</strain>
    </source>
</reference>
<dbReference type="AlphaFoldDB" id="A0A9P4TGR7"/>
<dbReference type="EMBL" id="SWKU01000007">
    <property type="protein sequence ID" value="KAF3004822.1"/>
    <property type="molecule type" value="Genomic_DNA"/>
</dbReference>
<feature type="compositionally biased region" description="Polar residues" evidence="1">
    <location>
        <begin position="216"/>
        <end position="225"/>
    </location>
</feature>
<feature type="region of interest" description="Disordered" evidence="1">
    <location>
        <begin position="243"/>
        <end position="274"/>
    </location>
</feature>
<organism evidence="2 3">
    <name type="scientific">Curvularia kusanoi</name>
    <name type="common">Cochliobolus kusanoi</name>
    <dbReference type="NCBI Taxonomy" id="90978"/>
    <lineage>
        <taxon>Eukaryota</taxon>
        <taxon>Fungi</taxon>
        <taxon>Dikarya</taxon>
        <taxon>Ascomycota</taxon>
        <taxon>Pezizomycotina</taxon>
        <taxon>Dothideomycetes</taxon>
        <taxon>Pleosporomycetidae</taxon>
        <taxon>Pleosporales</taxon>
        <taxon>Pleosporineae</taxon>
        <taxon>Pleosporaceae</taxon>
        <taxon>Curvularia</taxon>
    </lineage>
</organism>
<protein>
    <submittedName>
        <fullName evidence="2">Uncharacterized protein</fullName>
    </submittedName>
</protein>
<feature type="region of interest" description="Disordered" evidence="1">
    <location>
        <begin position="194"/>
        <end position="228"/>
    </location>
</feature>
<name>A0A9P4TGR7_CURKU</name>
<dbReference type="Proteomes" id="UP000801428">
    <property type="component" value="Unassembled WGS sequence"/>
</dbReference>
<feature type="region of interest" description="Disordered" evidence="1">
    <location>
        <begin position="140"/>
        <end position="179"/>
    </location>
</feature>
<feature type="compositionally biased region" description="Acidic residues" evidence="1">
    <location>
        <begin position="493"/>
        <end position="512"/>
    </location>
</feature>
<evidence type="ECO:0000313" key="3">
    <source>
        <dbReference type="Proteomes" id="UP000801428"/>
    </source>
</evidence>
<comment type="caution">
    <text evidence="2">The sequence shown here is derived from an EMBL/GenBank/DDBJ whole genome shotgun (WGS) entry which is preliminary data.</text>
</comment>
<gene>
    <name evidence="2" type="ORF">E8E13_003925</name>
</gene>
<keyword evidence="3" id="KW-1185">Reference proteome</keyword>
<feature type="region of interest" description="Disordered" evidence="1">
    <location>
        <begin position="485"/>
        <end position="512"/>
    </location>
</feature>
<evidence type="ECO:0000313" key="2">
    <source>
        <dbReference type="EMBL" id="KAF3004822.1"/>
    </source>
</evidence>
<sequence>MASRPSTPENRHDDAAAALIELSQSGSRATVKHKTPEAAVTIEGRLTTSSPVASSRVFEVSDSDDEDLGGQADTLRRRGFTAINRNAPLHEPRVYRDTSVRTQQSAGVHLPSRLPRSEITHDLTARGGANNVVFRLPSGAANEDDRRLPPVGLFSDPKMQGSDAGLGSSEPNAARPMSQTTAMLPARGISAAKGSLVSRAKTTRPLTSVEADHEQLTQQPRQQPGTVVASRLATPVLDNEAQYGQHVSERANTAGIKRETTPPPRATPAKRPRTGRKLTYAQTTAEVAKLAYPSCKAINMPLPQNKPTPNSSPFGADIDHQTGMLLYWLDIVEMTYHEATRRYHTMFPREKPSEDTIRKKHHVALAKLKRRYGPKPEDQLEQASRVVARRGQATGRRYDKIKGKAVYGPADNADAEGSVQHKKIIEPNADRGFLKACICVWKDTSKTTFDAIAQKLRNDYNWHLNASTVQKLYYSERQRVYGMFNDSSHSDEEAQDDEDDNGNSEMEDIEED</sequence>
<accession>A0A9P4TGR7</accession>
<dbReference type="OrthoDB" id="3773439at2759"/>
<evidence type="ECO:0000256" key="1">
    <source>
        <dbReference type="SAM" id="MobiDB-lite"/>
    </source>
</evidence>